<dbReference type="PIRSF" id="PIRSF017535">
    <property type="entry name" value="VPS28"/>
    <property type="match status" value="1"/>
</dbReference>
<keyword evidence="2 5" id="KW-0813">Transport</keyword>
<dbReference type="InterPro" id="IPR037202">
    <property type="entry name" value="ESCRT_assembly_dom"/>
</dbReference>
<dbReference type="OrthoDB" id="2671at2759"/>
<dbReference type="SUPFAM" id="SSF140111">
    <property type="entry name" value="Endosomal sorting complex assembly domain"/>
    <property type="match status" value="1"/>
</dbReference>
<dbReference type="PANTHER" id="PTHR12937">
    <property type="entry name" value="VACUOLAR PROTEIN SORTING 28, ISOFORM 2 VPS28"/>
    <property type="match status" value="1"/>
</dbReference>
<dbReference type="Proteomes" id="UP000789572">
    <property type="component" value="Unassembled WGS sequence"/>
</dbReference>
<dbReference type="PROSITE" id="PS51310">
    <property type="entry name" value="VPS28_C"/>
    <property type="match status" value="1"/>
</dbReference>
<dbReference type="InterPro" id="IPR017899">
    <property type="entry name" value="VPS28_C"/>
</dbReference>
<dbReference type="EMBL" id="CAJVPJ010000571">
    <property type="protein sequence ID" value="CAG8538680.1"/>
    <property type="molecule type" value="Genomic_DNA"/>
</dbReference>
<evidence type="ECO:0000256" key="5">
    <source>
        <dbReference type="PIRNR" id="PIRNR017535"/>
    </source>
</evidence>
<evidence type="ECO:0000256" key="1">
    <source>
        <dbReference type="ARBA" id="ARBA00004633"/>
    </source>
</evidence>
<dbReference type="GO" id="GO:0043328">
    <property type="term" value="P:protein transport to vacuole involved in ubiquitin-dependent protein catabolic process via the multivesicular body sorting pathway"/>
    <property type="evidence" value="ECO:0007669"/>
    <property type="project" value="TreeGrafter"/>
</dbReference>
<dbReference type="Pfam" id="PF03997">
    <property type="entry name" value="VPS28"/>
    <property type="match status" value="1"/>
</dbReference>
<dbReference type="Gene3D" id="1.20.120.1130">
    <property type="match status" value="1"/>
</dbReference>
<comment type="similarity">
    <text evidence="5 6">Belongs to the VPS28 family.</text>
</comment>
<evidence type="ECO:0000256" key="6">
    <source>
        <dbReference type="PROSITE-ProRule" id="PRU00642"/>
    </source>
</evidence>
<dbReference type="Gene3D" id="1.20.1440.200">
    <property type="match status" value="1"/>
</dbReference>
<dbReference type="AlphaFoldDB" id="A0A9N9FJY8"/>
<evidence type="ECO:0000313" key="9">
    <source>
        <dbReference type="EMBL" id="CAG8538680.1"/>
    </source>
</evidence>
<evidence type="ECO:0000256" key="2">
    <source>
        <dbReference type="ARBA" id="ARBA00022448"/>
    </source>
</evidence>
<feature type="domain" description="VPS28 N-terminal" evidence="8">
    <location>
        <begin position="41"/>
        <end position="150"/>
    </location>
</feature>
<dbReference type="PANTHER" id="PTHR12937:SF0">
    <property type="entry name" value="VACUOLAR PROTEIN SORTING-ASSOCIATED PROTEIN 28 HOMOLOG"/>
    <property type="match status" value="1"/>
</dbReference>
<protein>
    <recommendedName>
        <fullName evidence="5">Vacuolar protein sorting-associated protein 28</fullName>
    </recommendedName>
    <alternativeName>
        <fullName evidence="5">ESCRT-I complex subunit VPS28</fullName>
    </alternativeName>
</protein>
<keyword evidence="3 5" id="KW-0967">Endosome</keyword>
<gene>
    <name evidence="9" type="ORF">POCULU_LOCUS4424</name>
</gene>
<dbReference type="SUPFAM" id="SSF140427">
    <property type="entry name" value="VPS28 C-terminal domain-like"/>
    <property type="match status" value="1"/>
</dbReference>
<evidence type="ECO:0000259" key="7">
    <source>
        <dbReference type="PROSITE" id="PS51310"/>
    </source>
</evidence>
<dbReference type="PROSITE" id="PS51313">
    <property type="entry name" value="VPS28_N"/>
    <property type="match status" value="1"/>
</dbReference>
<keyword evidence="4 5" id="KW-0653">Protein transport</keyword>
<feature type="domain" description="VPS28 C-terminal" evidence="7">
    <location>
        <begin position="169"/>
        <end position="265"/>
    </location>
</feature>
<evidence type="ECO:0000259" key="8">
    <source>
        <dbReference type="PROSITE" id="PS51313"/>
    </source>
</evidence>
<evidence type="ECO:0000256" key="4">
    <source>
        <dbReference type="ARBA" id="ARBA00022927"/>
    </source>
</evidence>
<evidence type="ECO:0000313" key="10">
    <source>
        <dbReference type="Proteomes" id="UP000789572"/>
    </source>
</evidence>
<dbReference type="FunFam" id="1.20.120.1130:FF:000001">
    <property type="entry name" value="Vacuolar protein sorting-associated protein 28 homolog"/>
    <property type="match status" value="1"/>
</dbReference>
<dbReference type="InterPro" id="IPR037206">
    <property type="entry name" value="VPS28_C_sf"/>
</dbReference>
<dbReference type="InterPro" id="IPR038358">
    <property type="entry name" value="VPS28_N_sf"/>
</dbReference>
<proteinExistence type="inferred from homology"/>
<dbReference type="GO" id="GO:0031902">
    <property type="term" value="C:late endosome membrane"/>
    <property type="evidence" value="ECO:0007669"/>
    <property type="project" value="UniProtKB-SubCell"/>
</dbReference>
<dbReference type="GO" id="GO:0044877">
    <property type="term" value="F:protein-containing complex binding"/>
    <property type="evidence" value="ECO:0007669"/>
    <property type="project" value="TreeGrafter"/>
</dbReference>
<comment type="function">
    <text evidence="5">Component of the ESCRT-I complex (endosomal sorting complex required for transport I), a regulator of vesicular trafficking process.</text>
</comment>
<name>A0A9N9FJY8_9GLOM</name>
<accession>A0A9N9FJY8</accession>
<reference evidence="9" key="1">
    <citation type="submission" date="2021-06" db="EMBL/GenBank/DDBJ databases">
        <authorList>
            <person name="Kallberg Y."/>
            <person name="Tangrot J."/>
            <person name="Rosling A."/>
        </authorList>
    </citation>
    <scope>NUCLEOTIDE SEQUENCE</scope>
    <source>
        <strain evidence="9">IA702</strain>
    </source>
</reference>
<sequence length="267" mass="30109">MTQEFIQLYYSSYSEHAKTKPANLDRMAAYPSTRNDSPANSSKHFPTLDEEVRLYTNTIDREKYENLADLYAIIVTMEHLEKAYIKDSIKHTEMTSYTPACSKLIAQYKTALNLVSDHVPDIEKFMKEYKLGCPAAANRFKIGVPATIEHSTGAGHGSGASAKYVAETVTVGYAVVKLAHFITLMDTLKLEMKAVDQIHPVLSDLMQSLNNVSSLPADFEGKAKVRQWLITLNSMKAIDEINEEQVRQLQFDMENSYNAFYRSLSKS</sequence>
<dbReference type="GO" id="GO:0000813">
    <property type="term" value="C:ESCRT I complex"/>
    <property type="evidence" value="ECO:0007669"/>
    <property type="project" value="UniProtKB-UniRule"/>
</dbReference>
<dbReference type="InterPro" id="IPR017898">
    <property type="entry name" value="VPS28_N"/>
</dbReference>
<comment type="caution">
    <text evidence="9">The sequence shown here is derived from an EMBL/GenBank/DDBJ whole genome shotgun (WGS) entry which is preliminary data.</text>
</comment>
<comment type="subcellular location">
    <subcellularLocation>
        <location evidence="1">Late endosome membrane</location>
        <topology evidence="1">Peripheral membrane protein</topology>
    </subcellularLocation>
</comment>
<evidence type="ECO:0000256" key="3">
    <source>
        <dbReference type="ARBA" id="ARBA00022753"/>
    </source>
</evidence>
<keyword evidence="10" id="KW-1185">Reference proteome</keyword>
<organism evidence="9 10">
    <name type="scientific">Paraglomus occultum</name>
    <dbReference type="NCBI Taxonomy" id="144539"/>
    <lineage>
        <taxon>Eukaryota</taxon>
        <taxon>Fungi</taxon>
        <taxon>Fungi incertae sedis</taxon>
        <taxon>Mucoromycota</taxon>
        <taxon>Glomeromycotina</taxon>
        <taxon>Glomeromycetes</taxon>
        <taxon>Paraglomerales</taxon>
        <taxon>Paraglomeraceae</taxon>
        <taxon>Paraglomus</taxon>
    </lineage>
</organism>
<dbReference type="InterPro" id="IPR007143">
    <property type="entry name" value="Vps28"/>
</dbReference>